<proteinExistence type="predicted"/>
<dbReference type="Proteomes" id="UP001642409">
    <property type="component" value="Unassembled WGS sequence"/>
</dbReference>
<dbReference type="AlphaFoldDB" id="A0AA86VSC6"/>
<organism evidence="1">
    <name type="scientific">Hexamita inflata</name>
    <dbReference type="NCBI Taxonomy" id="28002"/>
    <lineage>
        <taxon>Eukaryota</taxon>
        <taxon>Metamonada</taxon>
        <taxon>Diplomonadida</taxon>
        <taxon>Hexamitidae</taxon>
        <taxon>Hexamitinae</taxon>
        <taxon>Hexamita</taxon>
    </lineage>
</organism>
<dbReference type="EMBL" id="CAXDID020000054">
    <property type="protein sequence ID" value="CAL6006474.1"/>
    <property type="molecule type" value="Genomic_DNA"/>
</dbReference>
<name>A0AA86VSC6_9EUKA</name>
<evidence type="ECO:0000313" key="1">
    <source>
        <dbReference type="EMBL" id="CAI9975733.1"/>
    </source>
</evidence>
<reference evidence="1" key="1">
    <citation type="submission" date="2023-06" db="EMBL/GenBank/DDBJ databases">
        <authorList>
            <person name="Kurt Z."/>
        </authorList>
    </citation>
    <scope>NUCLEOTIDE SEQUENCE</scope>
</reference>
<evidence type="ECO:0000313" key="2">
    <source>
        <dbReference type="EMBL" id="CAL6006474.1"/>
    </source>
</evidence>
<keyword evidence="3" id="KW-1185">Reference proteome</keyword>
<comment type="caution">
    <text evidence="1">The sequence shown here is derived from an EMBL/GenBank/DDBJ whole genome shotgun (WGS) entry which is preliminary data.</text>
</comment>
<reference evidence="2 3" key="2">
    <citation type="submission" date="2024-07" db="EMBL/GenBank/DDBJ databases">
        <authorList>
            <person name="Akdeniz Z."/>
        </authorList>
    </citation>
    <scope>NUCLEOTIDE SEQUENCE [LARGE SCALE GENOMIC DNA]</scope>
</reference>
<gene>
    <name evidence="2" type="ORF">HINF_LOCUS20172</name>
    <name evidence="1" type="ORF">HINF_LOCUS63378</name>
</gene>
<dbReference type="EMBL" id="CATOUU010001170">
    <property type="protein sequence ID" value="CAI9975733.1"/>
    <property type="molecule type" value="Genomic_DNA"/>
</dbReference>
<sequence length="1142" mass="124544">MQCFSNILVNNNNYNYCQKLTSLNNLNVNDNIFFTQKANNINLFIYTNVTQQSQIDVTVKNIQVNTFSLFGFSLNSQTIIDSDINVSIQFQVLTGALLCITCNLDVQRCNLVFIASGQQISGMIIEPIESFKIQQSFIQFRISSMNSSGLTNVITASVTFIISQCKLTGSNLVYSSYNGYIASAILVHISLNITQFDICVDSTSRFGQNSVSISITGSETVWCDICEEFVVYGLCSEALKYSENVNGMQLCVYPFEYVDNQCVCVTGYLLNNIECINVVEAINIISNKISNNSYSNDQIQLLSDQIENSITDIEQSISSNIQDIENKILSNFSKSDFNLLINTSILDKRIHQNITSVKNDILTNQIIADVNLGTNTTILDWRIFNNVSMLNAILNTSLLNFTIQINTLEQQVGTIKNEQDAIAQSILSNMTEIDDRILSNFSKADENLALNTSVLDNRIYQNISSVKNDILTSYVNLDTNTTVLDWRIFNNVSQLQNIMNKFNDSLTQQQKIIEQQQHIIYNLTQQINCSNNFGYSMVNGSCVQVSCVISGQQSINGICQCVNINSIVQAGSCVCPVNSQLVGIACVCNISGQTMQNGQCTCSKIGQNIINGTCQCPIGQSVVNDSCKQVISNSYFECSQEIFTQQFDIQSITSQITTSSNFSTGYVFGASTTIQNAFIDISDNVYTTTVYPLFQSQNSFMNIKIQFGTQSLNSGSLLLSSPSVSINQMNIISKSGYQLAVNAAQQLSILTASSNNTYITKLLINLSFTPSSGNITLMNNINGLLNITGYQVLGTYISTGSVSMIGLSINSANMNINKVNFQLNAFNVGNGSSYLFGNVSASNAMEINNFSVILGSSANFLLLGSISTSTSNYYLFGGIIAYINSSSSVNVNNIIFDQYQKFITSYVTYSGVLLGCNIYSNSSSITIKNVCLQQNMTSTTTQFQYFGLIGYNQGNTSILNVSVLFAVQGALFSDTGIIGRQYLGSSYAEVVNLRTSVNISSSGSGTGIFVGILFGAEEAKNCSVLNTNIIGGNINSGSTQNIGGFFGHLCQNGTIMNSSIQHTNISGSSNIGGYIGECNGYLYLQNSVIQQVHLSASNVGIVVGYFLSNGFVYFTSSSSILIYTNEVLQIDCTVLSNSLSGC</sequence>
<evidence type="ECO:0000313" key="3">
    <source>
        <dbReference type="Proteomes" id="UP001642409"/>
    </source>
</evidence>
<accession>A0AA86VSC6</accession>
<protein>
    <submittedName>
        <fullName evidence="1">Uncharacterized protein</fullName>
    </submittedName>
</protein>